<comment type="similarity">
    <text evidence="1">Belongs to the GcvH family.</text>
</comment>
<dbReference type="GO" id="GO:0009249">
    <property type="term" value="P:protein lipoylation"/>
    <property type="evidence" value="ECO:0007669"/>
    <property type="project" value="TreeGrafter"/>
</dbReference>
<dbReference type="AlphaFoldDB" id="A0A381WYE5"/>
<organism evidence="4">
    <name type="scientific">marine metagenome</name>
    <dbReference type="NCBI Taxonomy" id="408172"/>
    <lineage>
        <taxon>unclassified sequences</taxon>
        <taxon>metagenomes</taxon>
        <taxon>ecological metagenomes</taxon>
    </lineage>
</organism>
<accession>A0A381WYE5</accession>
<keyword evidence="2" id="KW-0450">Lipoyl</keyword>
<dbReference type="GO" id="GO:0005960">
    <property type="term" value="C:glycine cleavage complex"/>
    <property type="evidence" value="ECO:0007669"/>
    <property type="project" value="InterPro"/>
</dbReference>
<reference evidence="4" key="1">
    <citation type="submission" date="2018-05" db="EMBL/GenBank/DDBJ databases">
        <authorList>
            <person name="Lanie J.A."/>
            <person name="Ng W.-L."/>
            <person name="Kazmierczak K.M."/>
            <person name="Andrzejewski T.M."/>
            <person name="Davidsen T.M."/>
            <person name="Wayne K.J."/>
            <person name="Tettelin H."/>
            <person name="Glass J.I."/>
            <person name="Rusch D."/>
            <person name="Podicherti R."/>
            <person name="Tsui H.-C.T."/>
            <person name="Winkler M.E."/>
        </authorList>
    </citation>
    <scope>NUCLEOTIDE SEQUENCE</scope>
</reference>
<gene>
    <name evidence="4" type="ORF">METZ01_LOCUS110410</name>
</gene>
<name>A0A381WYE5_9ZZZZ</name>
<dbReference type="InterPro" id="IPR017453">
    <property type="entry name" value="GCV_H_sub"/>
</dbReference>
<dbReference type="InterPro" id="IPR002930">
    <property type="entry name" value="GCV_H"/>
</dbReference>
<dbReference type="InterPro" id="IPR000089">
    <property type="entry name" value="Biotin_lipoyl"/>
</dbReference>
<evidence type="ECO:0000256" key="2">
    <source>
        <dbReference type="ARBA" id="ARBA00022823"/>
    </source>
</evidence>
<evidence type="ECO:0000313" key="4">
    <source>
        <dbReference type="EMBL" id="SVA57556.1"/>
    </source>
</evidence>
<proteinExistence type="inferred from homology"/>
<dbReference type="PANTHER" id="PTHR11715:SF3">
    <property type="entry name" value="GLYCINE CLEAVAGE SYSTEM H PROTEIN-RELATED"/>
    <property type="match status" value="1"/>
</dbReference>
<protein>
    <recommendedName>
        <fullName evidence="3">Lipoyl-binding domain-containing protein</fullName>
    </recommendedName>
</protein>
<dbReference type="Pfam" id="PF01597">
    <property type="entry name" value="GCV_H"/>
    <property type="match status" value="1"/>
</dbReference>
<dbReference type="EMBL" id="UINC01013296">
    <property type="protein sequence ID" value="SVA57556.1"/>
    <property type="molecule type" value="Genomic_DNA"/>
</dbReference>
<dbReference type="PROSITE" id="PS50968">
    <property type="entry name" value="BIOTINYL_LIPOYL"/>
    <property type="match status" value="1"/>
</dbReference>
<dbReference type="GO" id="GO:0005829">
    <property type="term" value="C:cytosol"/>
    <property type="evidence" value="ECO:0007669"/>
    <property type="project" value="TreeGrafter"/>
</dbReference>
<dbReference type="Gene3D" id="2.40.50.100">
    <property type="match status" value="1"/>
</dbReference>
<dbReference type="NCBIfam" id="TIGR00527">
    <property type="entry name" value="gcvH"/>
    <property type="match status" value="1"/>
</dbReference>
<evidence type="ECO:0000259" key="3">
    <source>
        <dbReference type="PROSITE" id="PS50968"/>
    </source>
</evidence>
<dbReference type="InterPro" id="IPR033753">
    <property type="entry name" value="GCV_H/Fam206"/>
</dbReference>
<dbReference type="InterPro" id="IPR003016">
    <property type="entry name" value="2-oxoA_DH_lipoyl-BS"/>
</dbReference>
<dbReference type="GO" id="GO:0019464">
    <property type="term" value="P:glycine decarboxylation via glycine cleavage system"/>
    <property type="evidence" value="ECO:0007669"/>
    <property type="project" value="InterPro"/>
</dbReference>
<dbReference type="HAMAP" id="MF_00272">
    <property type="entry name" value="GcvH"/>
    <property type="match status" value="1"/>
</dbReference>
<dbReference type="CDD" id="cd06848">
    <property type="entry name" value="GCS_H"/>
    <property type="match status" value="1"/>
</dbReference>
<dbReference type="NCBIfam" id="NF002270">
    <property type="entry name" value="PRK01202.1"/>
    <property type="match status" value="1"/>
</dbReference>
<feature type="domain" description="Lipoyl-binding" evidence="3">
    <location>
        <begin position="21"/>
        <end position="103"/>
    </location>
</feature>
<dbReference type="InterPro" id="IPR011053">
    <property type="entry name" value="Single_hybrid_motif"/>
</dbReference>
<dbReference type="SUPFAM" id="SSF51230">
    <property type="entry name" value="Single hybrid motif"/>
    <property type="match status" value="1"/>
</dbReference>
<sequence>MFPDDLKYSKEHEWVRINGAIAEVGVTLFAQESLGDIVYVDLPVVGSEVEQFAKFGEIESVKAVSDLFCPVSGKIVEVNLETVDNPEVVNVEPYDSGWLIKVELSEPSELDGLMDAATYESTLE</sequence>
<evidence type="ECO:0000256" key="1">
    <source>
        <dbReference type="ARBA" id="ARBA00009249"/>
    </source>
</evidence>
<dbReference type="PROSITE" id="PS00189">
    <property type="entry name" value="LIPOYL"/>
    <property type="match status" value="1"/>
</dbReference>
<dbReference type="PANTHER" id="PTHR11715">
    <property type="entry name" value="GLYCINE CLEAVAGE SYSTEM H PROTEIN"/>
    <property type="match status" value="1"/>
</dbReference>